<keyword evidence="3" id="KW-1185">Reference proteome</keyword>
<dbReference type="RefSeq" id="WP_216374375.1">
    <property type="nucleotide sequence ID" value="NZ_JAGRYT010000001.1"/>
</dbReference>
<organism evidence="2 3">
    <name type="scientific">Cedecea davisae</name>
    <dbReference type="NCBI Taxonomy" id="158484"/>
    <lineage>
        <taxon>Bacteria</taxon>
        <taxon>Pseudomonadati</taxon>
        <taxon>Pseudomonadota</taxon>
        <taxon>Gammaproteobacteria</taxon>
        <taxon>Enterobacterales</taxon>
        <taxon>Enterobacteriaceae</taxon>
        <taxon>Cedecea</taxon>
    </lineage>
</organism>
<dbReference type="PROSITE" id="PS50993">
    <property type="entry name" value="NIDOGEN_G2"/>
    <property type="match status" value="1"/>
</dbReference>
<sequence>MKFVSPEQAGNSEKDIISNTWFWPSLDLSLFRQEMRMDGTVTADRLRLVVKTAIAEVNAELYDYREKQHGRGYSSLSDVPSEEIDGESQRMMFYRNAVWCWARAVLIERYSDFDATGAGDKKADAMEPSIGELWRDARWAISRFRDLPHMTVELI</sequence>
<reference evidence="3" key="1">
    <citation type="submission" date="2023-07" db="EMBL/GenBank/DDBJ databases">
        <title>Cedecea davisae an AmpC producer and its therapeutic implications.</title>
        <authorList>
            <person name="Notter J."/>
        </authorList>
    </citation>
    <scope>NUCLEOTIDE SEQUENCE [LARGE SCALE GENOMIC DNA]</scope>
    <source>
        <strain evidence="3">1</strain>
    </source>
</reference>
<feature type="domain" description="Nidogen G2 beta-barrel" evidence="1">
    <location>
        <begin position="33"/>
        <end position="155"/>
    </location>
</feature>
<evidence type="ECO:0000313" key="2">
    <source>
        <dbReference type="EMBL" id="MBU4680494.1"/>
    </source>
</evidence>
<evidence type="ECO:0000259" key="1">
    <source>
        <dbReference type="PROSITE" id="PS50993"/>
    </source>
</evidence>
<dbReference type="InterPro" id="IPR006605">
    <property type="entry name" value="G2_nidogen/fibulin_G2F"/>
</dbReference>
<protein>
    <submittedName>
        <fullName evidence="2">Head completion/stabilization protein</fullName>
    </submittedName>
</protein>
<dbReference type="EMBL" id="JAGRYU010000002">
    <property type="protein sequence ID" value="MBU4680494.1"/>
    <property type="molecule type" value="Genomic_DNA"/>
</dbReference>
<dbReference type="Pfam" id="PF05926">
    <property type="entry name" value="Phage_GPL"/>
    <property type="match status" value="1"/>
</dbReference>
<dbReference type="InterPro" id="IPR009225">
    <property type="entry name" value="Phage_head_completion_GpL"/>
</dbReference>
<gene>
    <name evidence="2" type="ORF">KC222_00515</name>
</gene>
<dbReference type="Proteomes" id="UP000686327">
    <property type="component" value="Unassembled WGS sequence"/>
</dbReference>
<comment type="caution">
    <text evidence="2">The sequence shown here is derived from an EMBL/GenBank/DDBJ whole genome shotgun (WGS) entry which is preliminary data.</text>
</comment>
<name>A0ABS6DB95_9ENTR</name>
<evidence type="ECO:0000313" key="3">
    <source>
        <dbReference type="Proteomes" id="UP000686327"/>
    </source>
</evidence>
<accession>A0ABS6DB95</accession>
<proteinExistence type="predicted"/>